<dbReference type="Gene3D" id="3.20.20.70">
    <property type="entry name" value="Aldolase class I"/>
    <property type="match status" value="1"/>
</dbReference>
<comment type="subunit">
    <text evidence="3 9">Tetramer of two alpha and two beta chains.</text>
</comment>
<evidence type="ECO:0000256" key="7">
    <source>
        <dbReference type="ARBA" id="ARBA00023239"/>
    </source>
</evidence>
<dbReference type="InterPro" id="IPR013785">
    <property type="entry name" value="Aldolase_TIM"/>
</dbReference>
<comment type="pathway">
    <text evidence="2 9">Amino-acid biosynthesis; L-tryptophan biosynthesis; L-tryptophan from chorismate: step 5/5.</text>
</comment>
<sequence length="262" mass="29165">MRGFSVRKKLDEIKKQGKKAFIPYIMAGDPNLKETEKRLKMLSKAGADLIELGVPFTDPLADGPTIQRASERALQSGTTLTKILKFLDDFKGSIDTPIILMTYLNPVFCYGIEKFFKKAKEVQIGGVIFPDLTVEESKIYRALAKKYGIDLIFLVAPTSTPERVKKIVRASTGFVYYVSITGITGAELKLDKKFREHIDFVRTFGKPVCVGFGVSNPEEASYVAHFADGVIVGSAIVKKFHEKPEEAFEFIKSLREAINAVV</sequence>
<dbReference type="HAMAP" id="MF_00131">
    <property type="entry name" value="Trp_synth_alpha"/>
    <property type="match status" value="1"/>
</dbReference>
<feature type="active site" description="Proton acceptor" evidence="9">
    <location>
        <position position="62"/>
    </location>
</feature>
<dbReference type="PROSITE" id="PS00167">
    <property type="entry name" value="TRP_SYNTHASE_ALPHA"/>
    <property type="match status" value="1"/>
</dbReference>
<comment type="function">
    <text evidence="1 9">The alpha subunit is responsible for the aldol cleavage of indoleglycerol phosphate to indole and glyceraldehyde 3-phosphate.</text>
</comment>
<dbReference type="GO" id="GO:0004834">
    <property type="term" value="F:tryptophan synthase activity"/>
    <property type="evidence" value="ECO:0007669"/>
    <property type="project" value="UniProtKB-UniRule"/>
</dbReference>
<dbReference type="SUPFAM" id="SSF51366">
    <property type="entry name" value="Ribulose-phoshate binding barrel"/>
    <property type="match status" value="1"/>
</dbReference>
<keyword evidence="5 9" id="KW-0822">Tryptophan biosynthesis</keyword>
<comment type="similarity">
    <text evidence="9 10">Belongs to the TrpA family.</text>
</comment>
<proteinExistence type="inferred from homology"/>
<dbReference type="GO" id="GO:0005829">
    <property type="term" value="C:cytosol"/>
    <property type="evidence" value="ECO:0007669"/>
    <property type="project" value="TreeGrafter"/>
</dbReference>
<protein>
    <recommendedName>
        <fullName evidence="9">Tryptophan synthase alpha chain</fullName>
        <ecNumber evidence="9">4.2.1.20</ecNumber>
    </recommendedName>
</protein>
<dbReference type="Pfam" id="PF00290">
    <property type="entry name" value="Trp_syntA"/>
    <property type="match status" value="1"/>
</dbReference>
<evidence type="ECO:0000256" key="1">
    <source>
        <dbReference type="ARBA" id="ARBA00003365"/>
    </source>
</evidence>
<keyword evidence="6 9" id="KW-0057">Aromatic amino acid biosynthesis</keyword>
<dbReference type="CDD" id="cd04724">
    <property type="entry name" value="Tryptophan_synthase_alpha"/>
    <property type="match status" value="1"/>
</dbReference>
<dbReference type="InterPro" id="IPR002028">
    <property type="entry name" value="Trp_synthase_suA"/>
</dbReference>
<evidence type="ECO:0000256" key="10">
    <source>
        <dbReference type="RuleBase" id="RU003662"/>
    </source>
</evidence>
<dbReference type="NCBIfam" id="TIGR00262">
    <property type="entry name" value="trpA"/>
    <property type="match status" value="1"/>
</dbReference>
<dbReference type="InterPro" id="IPR018204">
    <property type="entry name" value="Trp_synthase_alpha_AS"/>
</dbReference>
<dbReference type="PANTHER" id="PTHR43406:SF1">
    <property type="entry name" value="TRYPTOPHAN SYNTHASE ALPHA CHAIN, CHLOROPLASTIC"/>
    <property type="match status" value="1"/>
</dbReference>
<comment type="caution">
    <text evidence="11">The sequence shown here is derived from an EMBL/GenBank/DDBJ whole genome shotgun (WGS) entry which is preliminary data.</text>
</comment>
<dbReference type="UniPathway" id="UPA00035">
    <property type="reaction ID" value="UER00044"/>
</dbReference>
<gene>
    <name evidence="9" type="primary">trpA</name>
    <name evidence="11" type="ORF">ENV75_02435</name>
</gene>
<keyword evidence="7 9" id="KW-0456">Lyase</keyword>
<evidence type="ECO:0000256" key="6">
    <source>
        <dbReference type="ARBA" id="ARBA00023141"/>
    </source>
</evidence>
<dbReference type="EMBL" id="DTHO01000022">
    <property type="protein sequence ID" value="HGG99295.1"/>
    <property type="molecule type" value="Genomic_DNA"/>
</dbReference>
<evidence type="ECO:0000256" key="3">
    <source>
        <dbReference type="ARBA" id="ARBA00011270"/>
    </source>
</evidence>
<keyword evidence="4 9" id="KW-0028">Amino-acid biosynthesis</keyword>
<accession>A0A7C4AJ25</accession>
<dbReference type="FunFam" id="3.20.20.70:FF:000037">
    <property type="entry name" value="Tryptophan synthase alpha chain"/>
    <property type="match status" value="1"/>
</dbReference>
<dbReference type="PANTHER" id="PTHR43406">
    <property type="entry name" value="TRYPTOPHAN SYNTHASE, ALPHA CHAIN"/>
    <property type="match status" value="1"/>
</dbReference>
<name>A0A7C4AJ25_9BACT</name>
<feature type="active site" description="Proton acceptor" evidence="9">
    <location>
        <position position="51"/>
    </location>
</feature>
<evidence type="ECO:0000256" key="2">
    <source>
        <dbReference type="ARBA" id="ARBA00004733"/>
    </source>
</evidence>
<dbReference type="EC" id="4.2.1.20" evidence="9"/>
<evidence type="ECO:0000256" key="5">
    <source>
        <dbReference type="ARBA" id="ARBA00022822"/>
    </source>
</evidence>
<evidence type="ECO:0000256" key="8">
    <source>
        <dbReference type="ARBA" id="ARBA00049047"/>
    </source>
</evidence>
<dbReference type="InterPro" id="IPR011060">
    <property type="entry name" value="RibuloseP-bd_barrel"/>
</dbReference>
<evidence type="ECO:0000256" key="4">
    <source>
        <dbReference type="ARBA" id="ARBA00022605"/>
    </source>
</evidence>
<dbReference type="AlphaFoldDB" id="A0A7C4AJ25"/>
<comment type="catalytic activity">
    <reaction evidence="8 9">
        <text>(1S,2R)-1-C-(indol-3-yl)glycerol 3-phosphate + L-serine = D-glyceraldehyde 3-phosphate + L-tryptophan + H2O</text>
        <dbReference type="Rhea" id="RHEA:10532"/>
        <dbReference type="ChEBI" id="CHEBI:15377"/>
        <dbReference type="ChEBI" id="CHEBI:33384"/>
        <dbReference type="ChEBI" id="CHEBI:57912"/>
        <dbReference type="ChEBI" id="CHEBI:58866"/>
        <dbReference type="ChEBI" id="CHEBI:59776"/>
        <dbReference type="EC" id="4.2.1.20"/>
    </reaction>
</comment>
<organism evidence="11">
    <name type="scientific">Thermodesulfovibrio aggregans</name>
    <dbReference type="NCBI Taxonomy" id="86166"/>
    <lineage>
        <taxon>Bacteria</taxon>
        <taxon>Pseudomonadati</taxon>
        <taxon>Nitrospirota</taxon>
        <taxon>Thermodesulfovibrionia</taxon>
        <taxon>Thermodesulfovibrionales</taxon>
        <taxon>Thermodesulfovibrionaceae</taxon>
        <taxon>Thermodesulfovibrio</taxon>
    </lineage>
</organism>
<evidence type="ECO:0000313" key="11">
    <source>
        <dbReference type="EMBL" id="HGG99295.1"/>
    </source>
</evidence>
<evidence type="ECO:0000256" key="9">
    <source>
        <dbReference type="HAMAP-Rule" id="MF_00131"/>
    </source>
</evidence>
<reference evidence="11" key="1">
    <citation type="journal article" date="2020" name="mSystems">
        <title>Genome- and Community-Level Interaction Insights into Carbon Utilization and Element Cycling Functions of Hydrothermarchaeota in Hydrothermal Sediment.</title>
        <authorList>
            <person name="Zhou Z."/>
            <person name="Liu Y."/>
            <person name="Xu W."/>
            <person name="Pan J."/>
            <person name="Luo Z.H."/>
            <person name="Li M."/>
        </authorList>
    </citation>
    <scope>NUCLEOTIDE SEQUENCE [LARGE SCALE GENOMIC DNA]</scope>
    <source>
        <strain evidence="11">SpSt-788</strain>
    </source>
</reference>